<dbReference type="AlphaFoldDB" id="A0A926E630"/>
<evidence type="ECO:0000313" key="5">
    <source>
        <dbReference type="Proteomes" id="UP000610760"/>
    </source>
</evidence>
<feature type="region of interest" description="Disordered" evidence="1">
    <location>
        <begin position="43"/>
        <end position="76"/>
    </location>
</feature>
<feature type="domain" description="SGNH hydrolase-type esterase" evidence="3">
    <location>
        <begin position="93"/>
        <end position="261"/>
    </location>
</feature>
<gene>
    <name evidence="4" type="ORF">H8710_12365</name>
</gene>
<sequence length="274" mass="29823">MKKNSQLKTVVISAAIILILILLMVFGFRALFTPVGDSRTISDPVSIQPSVVSPDPSSSELTSSEPEDTTAWGEPLSKNTAPVGEEWFDDAIFIGDSLTEGLSAYNLLDSDKVVASTGINPQSILTKDCIKQPDGSTVTVLHAIASKHPAKIYVMLGSNGVAFIGKDKLVELYGEFVDNLKSAHPDSDIYLQSILPVTHAKETEDDRYANSKIDEYNAAIMQMAGEKKVYYVNVAEAIKDENGCLPADVGADGMHFGPSTYNLWLDYLREHYAE</sequence>
<dbReference type="InterPro" id="IPR013830">
    <property type="entry name" value="SGNH_hydro"/>
</dbReference>
<dbReference type="Proteomes" id="UP000610760">
    <property type="component" value="Unassembled WGS sequence"/>
</dbReference>
<dbReference type="SUPFAM" id="SSF52266">
    <property type="entry name" value="SGNH hydrolase"/>
    <property type="match status" value="1"/>
</dbReference>
<evidence type="ECO:0000313" key="4">
    <source>
        <dbReference type="EMBL" id="MBC8560859.1"/>
    </source>
</evidence>
<dbReference type="Gene3D" id="3.40.50.1110">
    <property type="entry name" value="SGNH hydrolase"/>
    <property type="match status" value="1"/>
</dbReference>
<keyword evidence="2" id="KW-1133">Transmembrane helix</keyword>
<dbReference type="EMBL" id="JACRSV010000005">
    <property type="protein sequence ID" value="MBC8560859.1"/>
    <property type="molecule type" value="Genomic_DNA"/>
</dbReference>
<feature type="compositionally biased region" description="Low complexity" evidence="1">
    <location>
        <begin position="43"/>
        <end position="64"/>
    </location>
</feature>
<keyword evidence="2" id="KW-0812">Transmembrane</keyword>
<organism evidence="4 5">
    <name type="scientific">Fumia xinanensis</name>
    <dbReference type="NCBI Taxonomy" id="2763659"/>
    <lineage>
        <taxon>Bacteria</taxon>
        <taxon>Bacillati</taxon>
        <taxon>Bacillota</taxon>
        <taxon>Clostridia</taxon>
        <taxon>Eubacteriales</taxon>
        <taxon>Oscillospiraceae</taxon>
        <taxon>Fumia</taxon>
    </lineage>
</organism>
<evidence type="ECO:0000256" key="2">
    <source>
        <dbReference type="SAM" id="Phobius"/>
    </source>
</evidence>
<feature type="transmembrane region" description="Helical" evidence="2">
    <location>
        <begin position="12"/>
        <end position="32"/>
    </location>
</feature>
<protein>
    <recommendedName>
        <fullName evidence="3">SGNH hydrolase-type esterase domain-containing protein</fullName>
    </recommendedName>
</protein>
<evidence type="ECO:0000259" key="3">
    <source>
        <dbReference type="Pfam" id="PF13472"/>
    </source>
</evidence>
<accession>A0A926E630</accession>
<keyword evidence="2" id="KW-0472">Membrane</keyword>
<dbReference type="Pfam" id="PF13472">
    <property type="entry name" value="Lipase_GDSL_2"/>
    <property type="match status" value="1"/>
</dbReference>
<keyword evidence="5" id="KW-1185">Reference proteome</keyword>
<proteinExistence type="predicted"/>
<comment type="caution">
    <text evidence="4">The sequence shown here is derived from an EMBL/GenBank/DDBJ whole genome shotgun (WGS) entry which is preliminary data.</text>
</comment>
<name>A0A926E630_9FIRM</name>
<dbReference type="InterPro" id="IPR036514">
    <property type="entry name" value="SGNH_hydro_sf"/>
</dbReference>
<evidence type="ECO:0000256" key="1">
    <source>
        <dbReference type="SAM" id="MobiDB-lite"/>
    </source>
</evidence>
<dbReference type="RefSeq" id="WP_249296155.1">
    <property type="nucleotide sequence ID" value="NZ_JACRSV010000005.1"/>
</dbReference>
<reference evidence="4" key="1">
    <citation type="submission" date="2020-08" db="EMBL/GenBank/DDBJ databases">
        <title>Genome public.</title>
        <authorList>
            <person name="Liu C."/>
            <person name="Sun Q."/>
        </authorList>
    </citation>
    <scope>NUCLEOTIDE SEQUENCE</scope>
    <source>
        <strain evidence="4">NSJ-33</strain>
    </source>
</reference>